<gene>
    <name evidence="2" type="ORF">NMOB1V02_LOCUS3170</name>
</gene>
<evidence type="ECO:0000313" key="2">
    <source>
        <dbReference type="EMBL" id="CAD7275373.1"/>
    </source>
</evidence>
<dbReference type="EMBL" id="OA882442">
    <property type="protein sequence ID" value="CAD7275373.1"/>
    <property type="molecule type" value="Genomic_DNA"/>
</dbReference>
<evidence type="ECO:0000256" key="1">
    <source>
        <dbReference type="SAM" id="MobiDB-lite"/>
    </source>
</evidence>
<protein>
    <submittedName>
        <fullName evidence="2">Uncharacterized protein</fullName>
    </submittedName>
</protein>
<feature type="region of interest" description="Disordered" evidence="1">
    <location>
        <begin position="1"/>
        <end position="107"/>
    </location>
</feature>
<sequence length="129" mass="13966">MSSTTTTTEATATTTFPTDPEKDYSEQTRSILSTPTQDHSTETTTSSRDVELIPKTTVQSDFNEFSDSDTDETTANTVTARNDSDDVELDAAAGKQTPSTSTATTPFFDSAENEVNFVDLGAISIWHHT</sequence>
<keyword evidence="3" id="KW-1185">Reference proteome</keyword>
<feature type="compositionally biased region" description="Low complexity" evidence="1">
    <location>
        <begin position="97"/>
        <end position="107"/>
    </location>
</feature>
<dbReference type="Proteomes" id="UP000678499">
    <property type="component" value="Unassembled WGS sequence"/>
</dbReference>
<proteinExistence type="predicted"/>
<feature type="compositionally biased region" description="Polar residues" evidence="1">
    <location>
        <begin position="27"/>
        <end position="47"/>
    </location>
</feature>
<evidence type="ECO:0000313" key="3">
    <source>
        <dbReference type="Proteomes" id="UP000678499"/>
    </source>
</evidence>
<name>A0A7R9BHE0_9CRUS</name>
<reference evidence="2" key="1">
    <citation type="submission" date="2020-11" db="EMBL/GenBank/DDBJ databases">
        <authorList>
            <person name="Tran Van P."/>
        </authorList>
    </citation>
    <scope>NUCLEOTIDE SEQUENCE</scope>
</reference>
<dbReference type="AlphaFoldDB" id="A0A7R9BHE0"/>
<accession>A0A7R9BHE0</accession>
<feature type="compositionally biased region" description="Low complexity" evidence="1">
    <location>
        <begin position="1"/>
        <end position="15"/>
    </location>
</feature>
<organism evidence="2">
    <name type="scientific">Notodromas monacha</name>
    <dbReference type="NCBI Taxonomy" id="399045"/>
    <lineage>
        <taxon>Eukaryota</taxon>
        <taxon>Metazoa</taxon>
        <taxon>Ecdysozoa</taxon>
        <taxon>Arthropoda</taxon>
        <taxon>Crustacea</taxon>
        <taxon>Oligostraca</taxon>
        <taxon>Ostracoda</taxon>
        <taxon>Podocopa</taxon>
        <taxon>Podocopida</taxon>
        <taxon>Cypridocopina</taxon>
        <taxon>Cypridoidea</taxon>
        <taxon>Cyprididae</taxon>
        <taxon>Notodromas</taxon>
    </lineage>
</organism>
<dbReference type="EMBL" id="CAJPEX010000405">
    <property type="protein sequence ID" value="CAG0915525.1"/>
    <property type="molecule type" value="Genomic_DNA"/>
</dbReference>